<accession>A0A1U7XAN4</accession>
<dbReference type="Gene3D" id="3.30.420.10">
    <property type="entry name" value="Ribonuclease H-like superfamily/Ribonuclease H"/>
    <property type="match status" value="1"/>
</dbReference>
<dbReference type="InterPro" id="IPR036397">
    <property type="entry name" value="RNaseH_sf"/>
</dbReference>
<name>A0A1U7XAN4_NICSY</name>
<organism evidence="2 3">
    <name type="scientific">Nicotiana sylvestris</name>
    <name type="common">Wood tobacco</name>
    <name type="synonym">South American tobacco</name>
    <dbReference type="NCBI Taxonomy" id="4096"/>
    <lineage>
        <taxon>Eukaryota</taxon>
        <taxon>Viridiplantae</taxon>
        <taxon>Streptophyta</taxon>
        <taxon>Embryophyta</taxon>
        <taxon>Tracheophyta</taxon>
        <taxon>Spermatophyta</taxon>
        <taxon>Magnoliopsida</taxon>
        <taxon>eudicotyledons</taxon>
        <taxon>Gunneridae</taxon>
        <taxon>Pentapetalae</taxon>
        <taxon>asterids</taxon>
        <taxon>lamiids</taxon>
        <taxon>Solanales</taxon>
        <taxon>Solanaceae</taxon>
        <taxon>Nicotianoideae</taxon>
        <taxon>Nicotianeae</taxon>
        <taxon>Nicotiana</taxon>
    </lineage>
</organism>
<feature type="region of interest" description="Disordered" evidence="1">
    <location>
        <begin position="109"/>
        <end position="131"/>
    </location>
</feature>
<keyword evidence="2" id="KW-1185">Reference proteome</keyword>
<dbReference type="Proteomes" id="UP000189701">
    <property type="component" value="Unplaced"/>
</dbReference>
<dbReference type="GO" id="GO:0003676">
    <property type="term" value="F:nucleic acid binding"/>
    <property type="evidence" value="ECO:0007669"/>
    <property type="project" value="InterPro"/>
</dbReference>
<proteinExistence type="predicted"/>
<reference evidence="3" key="2">
    <citation type="submission" date="2025-08" db="UniProtKB">
        <authorList>
            <consortium name="RefSeq"/>
        </authorList>
    </citation>
    <scope>IDENTIFICATION</scope>
    <source>
        <tissue evidence="3">Leaf</tissue>
    </source>
</reference>
<dbReference type="AlphaFoldDB" id="A0A1U7XAN4"/>
<dbReference type="PANTHER" id="PTHR48475:SF1">
    <property type="entry name" value="RNASE H TYPE-1 DOMAIN-CONTAINING PROTEIN"/>
    <property type="match status" value="1"/>
</dbReference>
<feature type="compositionally biased region" description="Polar residues" evidence="1">
    <location>
        <begin position="109"/>
        <end position="118"/>
    </location>
</feature>
<reference evidence="2" key="1">
    <citation type="journal article" date="2013" name="Genome Biol.">
        <title>Reference genomes and transcriptomes of Nicotiana sylvestris and Nicotiana tomentosiformis.</title>
        <authorList>
            <person name="Sierro N."/>
            <person name="Battey J.N."/>
            <person name="Ouadi S."/>
            <person name="Bovet L."/>
            <person name="Goepfert S."/>
            <person name="Bakaher N."/>
            <person name="Peitsch M.C."/>
            <person name="Ivanov N.V."/>
        </authorList>
    </citation>
    <scope>NUCLEOTIDE SEQUENCE [LARGE SCALE GENOMIC DNA]</scope>
</reference>
<dbReference type="RefSeq" id="XP_009787923.1">
    <property type="nucleotide sequence ID" value="XM_009789621.1"/>
</dbReference>
<dbReference type="PANTHER" id="PTHR48475">
    <property type="entry name" value="RIBONUCLEASE H"/>
    <property type="match status" value="1"/>
</dbReference>
<evidence type="ECO:0000313" key="2">
    <source>
        <dbReference type="Proteomes" id="UP000189701"/>
    </source>
</evidence>
<dbReference type="eggNOG" id="KOG0017">
    <property type="taxonomic scope" value="Eukaryota"/>
</dbReference>
<evidence type="ECO:0000256" key="1">
    <source>
        <dbReference type="SAM" id="MobiDB-lite"/>
    </source>
</evidence>
<protein>
    <submittedName>
        <fullName evidence="3">Uncharacterized protein LOC104235798</fullName>
    </submittedName>
</protein>
<evidence type="ECO:0000313" key="3">
    <source>
        <dbReference type="RefSeq" id="XP_009787923.1"/>
    </source>
</evidence>
<sequence length="131" mass="14756">MSGAKLDVRTDIIKDPDIVEASKSMIENLNLVLLDGNDSTKRFISGTTSRNQICQKKLEDAKGLWSKLLPEVLWAYRTTLKISTSEMPYSLVYGTDAVIPVEVWEPSLRYSNESGSSNDRSRLQDLDEVEE</sequence>
<gene>
    <name evidence="3" type="primary">LOC104235798</name>
</gene>